<gene>
    <name evidence="1" type="ORF">RRH01S_04_03610</name>
</gene>
<evidence type="ECO:0000313" key="1">
    <source>
        <dbReference type="EMBL" id="GAJ92807.1"/>
    </source>
</evidence>
<name>A0AA87Q2S6_RHIRH</name>
<dbReference type="InterPro" id="IPR021439">
    <property type="entry name" value="DUF3088"/>
</dbReference>
<evidence type="ECO:0008006" key="3">
    <source>
        <dbReference type="Google" id="ProtNLM"/>
    </source>
</evidence>
<dbReference type="Pfam" id="PF11287">
    <property type="entry name" value="DUF3088"/>
    <property type="match status" value="1"/>
</dbReference>
<organism evidence="1 2">
    <name type="scientific">Rhizobium rhizogenes NBRC 13257</name>
    <dbReference type="NCBI Taxonomy" id="1220581"/>
    <lineage>
        <taxon>Bacteria</taxon>
        <taxon>Pseudomonadati</taxon>
        <taxon>Pseudomonadota</taxon>
        <taxon>Alphaproteobacteria</taxon>
        <taxon>Hyphomicrobiales</taxon>
        <taxon>Rhizobiaceae</taxon>
        <taxon>Rhizobium/Agrobacterium group</taxon>
        <taxon>Rhizobium</taxon>
    </lineage>
</organism>
<proteinExistence type="predicted"/>
<dbReference type="Proteomes" id="UP000026941">
    <property type="component" value="Unassembled WGS sequence"/>
</dbReference>
<protein>
    <recommendedName>
        <fullName evidence="3">DUF3088 domain-containing protein</fullName>
    </recommendedName>
</protein>
<dbReference type="EMBL" id="BAYX01000004">
    <property type="protein sequence ID" value="GAJ92807.1"/>
    <property type="molecule type" value="Genomic_DNA"/>
</dbReference>
<reference evidence="1 2" key="1">
    <citation type="submission" date="2014-05" db="EMBL/GenBank/DDBJ databases">
        <title>Whole genome shotgun sequence of Rhizobium rhizogenes NBRC 13257.</title>
        <authorList>
            <person name="Katano-Makiyama Y."/>
            <person name="Hosoyama A."/>
            <person name="Hashimoto M."/>
            <person name="Hosoyama Y."/>
            <person name="Noguchi M."/>
            <person name="Tsuchikane K."/>
            <person name="Kimura A."/>
            <person name="Ohji S."/>
            <person name="Ichikawa N."/>
            <person name="Yamazoe A."/>
            <person name="Fujita N."/>
        </authorList>
    </citation>
    <scope>NUCLEOTIDE SEQUENCE [LARGE SCALE GENOMIC DNA]</scope>
    <source>
        <strain evidence="1 2">NBRC 13257</strain>
    </source>
</reference>
<dbReference type="AlphaFoldDB" id="A0AA87Q2S6"/>
<comment type="caution">
    <text evidence="1">The sequence shown here is derived from an EMBL/GenBank/DDBJ whole genome shotgun (WGS) entry which is preliminary data.</text>
</comment>
<evidence type="ECO:0000313" key="2">
    <source>
        <dbReference type="Proteomes" id="UP000026941"/>
    </source>
</evidence>
<accession>A0AA87Q2S6</accession>
<sequence>MMTRDKLFLLRPDFEDPAYPGRRFYCWHCALMEGVLASFPALAQRLDVERIAWPRPRLPVIALVGEGNQSLPLLVLADGETSKYQTGVFEGRAFISDKDKILAALSERHGFPDPHP</sequence>